<feature type="non-terminal residue" evidence="2">
    <location>
        <position position="122"/>
    </location>
</feature>
<organism evidence="2">
    <name type="scientific">freshwater metagenome</name>
    <dbReference type="NCBI Taxonomy" id="449393"/>
    <lineage>
        <taxon>unclassified sequences</taxon>
        <taxon>metagenomes</taxon>
        <taxon>ecological metagenomes</taxon>
    </lineage>
</organism>
<reference evidence="2" key="1">
    <citation type="submission" date="2014-06" db="EMBL/GenBank/DDBJ databases">
        <title>Key roles for freshwater Actinobacteria revealed by deep metagenomic sequencing.</title>
        <authorList>
            <person name="Ghai R."/>
            <person name="Mizuno C.M."/>
            <person name="Picazo A."/>
            <person name="Camacho A."/>
            <person name="Rodriguez-Valera F."/>
        </authorList>
    </citation>
    <scope>NUCLEOTIDE SEQUENCE</scope>
</reference>
<proteinExistence type="predicted"/>
<dbReference type="InterPro" id="IPR029068">
    <property type="entry name" value="Glyas_Bleomycin-R_OHBP_Dase"/>
</dbReference>
<sequence>MAIGPIAIVTMLTADLEKSQNMYSKAFNWKITNRDEIVTEIEARRWGSESLIGAKTVSITGINGRVRFIEALDITKTQPLRTFGWTALEICVDDVFAYTDRAIAAGFELLNEPVALSGTGQP</sequence>
<name>A0A094S9W6_9ZZZZ</name>
<evidence type="ECO:0000313" key="2">
    <source>
        <dbReference type="EMBL" id="KGA14798.1"/>
    </source>
</evidence>
<accession>A0A094S9W6</accession>
<protein>
    <recommendedName>
        <fullName evidence="1">VOC domain-containing protein</fullName>
    </recommendedName>
</protein>
<dbReference type="Gene3D" id="3.10.180.10">
    <property type="entry name" value="2,3-Dihydroxybiphenyl 1,2-Dioxygenase, domain 1"/>
    <property type="match status" value="1"/>
</dbReference>
<dbReference type="EMBL" id="JNSL01000135">
    <property type="protein sequence ID" value="KGA14798.1"/>
    <property type="molecule type" value="Genomic_DNA"/>
</dbReference>
<dbReference type="AlphaFoldDB" id="A0A094S9W6"/>
<evidence type="ECO:0000259" key="1">
    <source>
        <dbReference type="PROSITE" id="PS51819"/>
    </source>
</evidence>
<dbReference type="InterPro" id="IPR037523">
    <property type="entry name" value="VOC_core"/>
</dbReference>
<feature type="domain" description="VOC" evidence="1">
    <location>
        <begin position="5"/>
        <end position="122"/>
    </location>
</feature>
<dbReference type="PROSITE" id="PS51819">
    <property type="entry name" value="VOC"/>
    <property type="match status" value="1"/>
</dbReference>
<dbReference type="SUPFAM" id="SSF54593">
    <property type="entry name" value="Glyoxalase/Bleomycin resistance protein/Dihydroxybiphenyl dioxygenase"/>
    <property type="match status" value="1"/>
</dbReference>
<gene>
    <name evidence="2" type="ORF">GM51_16330</name>
</gene>
<comment type="caution">
    <text evidence="2">The sequence shown here is derived from an EMBL/GenBank/DDBJ whole genome shotgun (WGS) entry which is preliminary data.</text>
</comment>